<name>A0A9Q1JAP2_SYNKA</name>
<dbReference type="EMBL" id="JAINUF010000002">
    <property type="protein sequence ID" value="KAJ8376711.1"/>
    <property type="molecule type" value="Genomic_DNA"/>
</dbReference>
<evidence type="ECO:0000313" key="1">
    <source>
        <dbReference type="EMBL" id="KAJ8376711.1"/>
    </source>
</evidence>
<organism evidence="1 2">
    <name type="scientific">Synaphobranchus kaupii</name>
    <name type="common">Kaup's arrowtooth eel</name>
    <dbReference type="NCBI Taxonomy" id="118154"/>
    <lineage>
        <taxon>Eukaryota</taxon>
        <taxon>Metazoa</taxon>
        <taxon>Chordata</taxon>
        <taxon>Craniata</taxon>
        <taxon>Vertebrata</taxon>
        <taxon>Euteleostomi</taxon>
        <taxon>Actinopterygii</taxon>
        <taxon>Neopterygii</taxon>
        <taxon>Teleostei</taxon>
        <taxon>Anguilliformes</taxon>
        <taxon>Synaphobranchidae</taxon>
        <taxon>Synaphobranchus</taxon>
    </lineage>
</organism>
<reference evidence="1" key="1">
    <citation type="journal article" date="2023" name="Science">
        <title>Genome structures resolve the early diversification of teleost fishes.</title>
        <authorList>
            <person name="Parey E."/>
            <person name="Louis A."/>
            <person name="Montfort J."/>
            <person name="Bouchez O."/>
            <person name="Roques C."/>
            <person name="Iampietro C."/>
            <person name="Lluch J."/>
            <person name="Castinel A."/>
            <person name="Donnadieu C."/>
            <person name="Desvignes T."/>
            <person name="Floi Bucao C."/>
            <person name="Jouanno E."/>
            <person name="Wen M."/>
            <person name="Mejri S."/>
            <person name="Dirks R."/>
            <person name="Jansen H."/>
            <person name="Henkel C."/>
            <person name="Chen W.J."/>
            <person name="Zahm M."/>
            <person name="Cabau C."/>
            <person name="Klopp C."/>
            <person name="Thompson A.W."/>
            <person name="Robinson-Rechavi M."/>
            <person name="Braasch I."/>
            <person name="Lecointre G."/>
            <person name="Bobe J."/>
            <person name="Postlethwait J.H."/>
            <person name="Berthelot C."/>
            <person name="Roest Crollius H."/>
            <person name="Guiguen Y."/>
        </authorList>
    </citation>
    <scope>NUCLEOTIDE SEQUENCE</scope>
    <source>
        <strain evidence="1">WJC10195</strain>
    </source>
</reference>
<gene>
    <name evidence="1" type="ORF">SKAU_G00072910</name>
</gene>
<comment type="caution">
    <text evidence="1">The sequence shown here is derived from an EMBL/GenBank/DDBJ whole genome shotgun (WGS) entry which is preliminary data.</text>
</comment>
<sequence>MRMRRRSREWSMCATAQPNRRRVTLYDRLCGCALPKAQSERQLLVLRADIRQFIISLTATTAHHTLNANRCVYWPTSASKPMKGHYDTPDVLPKEHLHRSSLEHMPALGGHLPQNAARRFGDGDGKAAGRRAVKMGHRDGGHGRATADRADRVTVCRTSVRGIASVQACTATMAVSFQYTAGHDAQTSPHPSPSLQTAGPSYRLPASNSLIAPLRYFACGVLVMLVTKKGKSYTHVLYIHTYIHS</sequence>
<protein>
    <submittedName>
        <fullName evidence="1">Uncharacterized protein</fullName>
    </submittedName>
</protein>
<keyword evidence="2" id="KW-1185">Reference proteome</keyword>
<proteinExistence type="predicted"/>
<accession>A0A9Q1JAP2</accession>
<dbReference type="AlphaFoldDB" id="A0A9Q1JAP2"/>
<dbReference type="Proteomes" id="UP001152622">
    <property type="component" value="Chromosome 2"/>
</dbReference>
<evidence type="ECO:0000313" key="2">
    <source>
        <dbReference type="Proteomes" id="UP001152622"/>
    </source>
</evidence>